<dbReference type="SUPFAM" id="SSF81342">
    <property type="entry name" value="Transmembrane di-heme cytochromes"/>
    <property type="match status" value="1"/>
</dbReference>
<dbReference type="EMBL" id="CP036275">
    <property type="protein sequence ID" value="QDU39283.1"/>
    <property type="molecule type" value="Genomic_DNA"/>
</dbReference>
<gene>
    <name evidence="16" type="primary">qcrB</name>
    <name evidence="16" type="ORF">Mal4_36220</name>
</gene>
<dbReference type="OrthoDB" id="9804503at2"/>
<dbReference type="KEGG" id="mri:Mal4_36220"/>
<evidence type="ECO:0000256" key="9">
    <source>
        <dbReference type="ARBA" id="ARBA00023136"/>
    </source>
</evidence>
<dbReference type="InterPro" id="IPR036150">
    <property type="entry name" value="Cyt_b/b6_C_sf"/>
</dbReference>
<feature type="transmembrane region" description="Helical" evidence="11">
    <location>
        <begin position="88"/>
        <end position="106"/>
    </location>
</feature>
<feature type="domain" description="Cytochrome b/b6 C-terminal region profile" evidence="14">
    <location>
        <begin position="214"/>
        <end position="311"/>
    </location>
</feature>
<keyword evidence="9 11" id="KW-0472">Membrane</keyword>
<dbReference type="GO" id="GO:0016020">
    <property type="term" value="C:membrane"/>
    <property type="evidence" value="ECO:0007669"/>
    <property type="project" value="UniProtKB-SubCell"/>
</dbReference>
<protein>
    <submittedName>
        <fullName evidence="16">Menaquinol-cytochrome c reductase cytochrome b subunit</fullName>
    </submittedName>
</protein>
<organism evidence="16 17">
    <name type="scientific">Maioricimonas rarisocia</name>
    <dbReference type="NCBI Taxonomy" id="2528026"/>
    <lineage>
        <taxon>Bacteria</taxon>
        <taxon>Pseudomonadati</taxon>
        <taxon>Planctomycetota</taxon>
        <taxon>Planctomycetia</taxon>
        <taxon>Planctomycetales</taxon>
        <taxon>Planctomycetaceae</taxon>
        <taxon>Maioricimonas</taxon>
    </lineage>
</organism>
<dbReference type="PROSITE" id="PS51003">
    <property type="entry name" value="CYTB_CTER"/>
    <property type="match status" value="1"/>
</dbReference>
<evidence type="ECO:0000259" key="12">
    <source>
        <dbReference type="PROSITE" id="PS50206"/>
    </source>
</evidence>
<dbReference type="Pfam" id="PF13442">
    <property type="entry name" value="Cytochrome_CBB3"/>
    <property type="match status" value="1"/>
</dbReference>
<dbReference type="Proteomes" id="UP000320496">
    <property type="component" value="Chromosome"/>
</dbReference>
<feature type="transmembrane region" description="Helical" evidence="11">
    <location>
        <begin position="34"/>
        <end position="58"/>
    </location>
</feature>
<name>A0A517Z9X8_9PLAN</name>
<dbReference type="GO" id="GO:0009055">
    <property type="term" value="F:electron transfer activity"/>
    <property type="evidence" value="ECO:0007669"/>
    <property type="project" value="InterPro"/>
</dbReference>
<keyword evidence="8 10" id="KW-0408">Iron</keyword>
<evidence type="ECO:0000313" key="16">
    <source>
        <dbReference type="EMBL" id="QDU39283.1"/>
    </source>
</evidence>
<keyword evidence="7 11" id="KW-1133">Transmembrane helix</keyword>
<proteinExistence type="predicted"/>
<feature type="transmembrane region" description="Helical" evidence="11">
    <location>
        <begin position="229"/>
        <end position="249"/>
    </location>
</feature>
<dbReference type="Gene3D" id="1.10.760.10">
    <property type="entry name" value="Cytochrome c-like domain"/>
    <property type="match status" value="1"/>
</dbReference>
<dbReference type="GO" id="GO:0016491">
    <property type="term" value="F:oxidoreductase activity"/>
    <property type="evidence" value="ECO:0007669"/>
    <property type="project" value="InterPro"/>
</dbReference>
<dbReference type="Gene3D" id="1.20.810.10">
    <property type="entry name" value="Cytochrome Bc1 Complex, Chain C"/>
    <property type="match status" value="1"/>
</dbReference>
<feature type="domain" description="Rhodanese" evidence="12">
    <location>
        <begin position="468"/>
        <end position="485"/>
    </location>
</feature>
<evidence type="ECO:0000259" key="13">
    <source>
        <dbReference type="PROSITE" id="PS51002"/>
    </source>
</evidence>
<dbReference type="PANTHER" id="PTHR19271">
    <property type="entry name" value="CYTOCHROME B"/>
    <property type="match status" value="1"/>
</dbReference>
<feature type="transmembrane region" description="Helical" evidence="11">
    <location>
        <begin position="184"/>
        <end position="208"/>
    </location>
</feature>
<keyword evidence="17" id="KW-1185">Reference proteome</keyword>
<keyword evidence="3 10" id="KW-0349">Heme</keyword>
<evidence type="ECO:0000259" key="14">
    <source>
        <dbReference type="PROSITE" id="PS51003"/>
    </source>
</evidence>
<evidence type="ECO:0000256" key="2">
    <source>
        <dbReference type="ARBA" id="ARBA00022448"/>
    </source>
</evidence>
<evidence type="ECO:0000256" key="10">
    <source>
        <dbReference type="PROSITE-ProRule" id="PRU00433"/>
    </source>
</evidence>
<dbReference type="InterPro" id="IPR009056">
    <property type="entry name" value="Cyt_c-like_dom"/>
</dbReference>
<feature type="domain" description="Cytochrome c" evidence="15">
    <location>
        <begin position="390"/>
        <end position="504"/>
    </location>
</feature>
<evidence type="ECO:0000256" key="6">
    <source>
        <dbReference type="ARBA" id="ARBA00022982"/>
    </source>
</evidence>
<evidence type="ECO:0000256" key="4">
    <source>
        <dbReference type="ARBA" id="ARBA00022692"/>
    </source>
</evidence>
<dbReference type="PROSITE" id="PS51002">
    <property type="entry name" value="CYTB_NTER"/>
    <property type="match status" value="1"/>
</dbReference>
<dbReference type="InterPro" id="IPR005798">
    <property type="entry name" value="Cyt_b/b6_C"/>
</dbReference>
<dbReference type="PANTHER" id="PTHR19271:SF16">
    <property type="entry name" value="CYTOCHROME B"/>
    <property type="match status" value="1"/>
</dbReference>
<accession>A0A517Z9X8</accession>
<dbReference type="InterPro" id="IPR001763">
    <property type="entry name" value="Rhodanese-like_dom"/>
</dbReference>
<dbReference type="RefSeq" id="WP_145370487.1">
    <property type="nucleotide sequence ID" value="NZ_CP036275.1"/>
</dbReference>
<dbReference type="InterPro" id="IPR016174">
    <property type="entry name" value="Di-haem_cyt_TM"/>
</dbReference>
<keyword evidence="4 11" id="KW-0812">Transmembrane</keyword>
<dbReference type="AlphaFoldDB" id="A0A517Z9X8"/>
<dbReference type="Pfam" id="PF00033">
    <property type="entry name" value="Cytochrome_B"/>
    <property type="match status" value="1"/>
</dbReference>
<evidence type="ECO:0000256" key="7">
    <source>
        <dbReference type="ARBA" id="ARBA00022989"/>
    </source>
</evidence>
<feature type="domain" description="Cytochrome c" evidence="15">
    <location>
        <begin position="515"/>
        <end position="613"/>
    </location>
</feature>
<dbReference type="SUPFAM" id="SSF46626">
    <property type="entry name" value="Cytochrome c"/>
    <property type="match status" value="2"/>
</dbReference>
<keyword evidence="2" id="KW-0813">Transport</keyword>
<feature type="transmembrane region" description="Helical" evidence="11">
    <location>
        <begin position="288"/>
        <end position="311"/>
    </location>
</feature>
<sequence length="624" mass="69241">MNRFIDWLDDRTGIKNIIHGSLFEPVPGGARWRYVWGSTLVFTFFLQVVTGICLWMAYSPSAQTAWESVYYIQYEMTLGWLIRGLHHFAAQAMVILLVFHLVQVVIDGAYKAPREVNFWLGLILMQIVLGLGLTGYLLPWDQKGYYATQVATEIMRAAPVAGPYIQKLVQGGSEYGHHTLTRFFALHAGILPGLLVGFLVLHLAIFRRHGVHAKDPDRAPAAPFWPDQVLRDAVACLAVLAGLLGLVLWKGSELSAPANPGEPFSAARPEWYYLFLFRFLKFEWVEHLGLAFGAIYLPGILMLILVLMPLIAKIRGGHAFNVVYLWLVLAGAGGLTGLALYEDWYQDDEDSRDFRAAVATAHRDGKRAVALAHSPSGIPPEGAITLLRNDPLTQGPKLFRNYCIDCHQPEDGEFEIPPQAPMLASLDARGPVYFGSRDWIRKVLTDFANHFAPLANIEGERAEAAELILEGSMAEWSSANGPLLNEPANADDFEALVEFLYAQSMRSDASPPDDPRVIRGREIFETGALTQGEFDSACIDCHAMHVVGEEEPLSEDMQPILTNYGGNDWLRAFIADPQSHYAGEYGNNAMPAFAGQLSPHDIDMLARWMTGDYYLPPEGDAATH</sequence>
<dbReference type="InterPro" id="IPR027387">
    <property type="entry name" value="Cytb/b6-like_sf"/>
</dbReference>
<dbReference type="GO" id="GO:0022904">
    <property type="term" value="P:respiratory electron transport chain"/>
    <property type="evidence" value="ECO:0007669"/>
    <property type="project" value="InterPro"/>
</dbReference>
<evidence type="ECO:0000256" key="11">
    <source>
        <dbReference type="SAM" id="Phobius"/>
    </source>
</evidence>
<keyword evidence="6" id="KW-0249">Electron transport</keyword>
<dbReference type="PROSITE" id="PS50206">
    <property type="entry name" value="RHODANESE_3"/>
    <property type="match status" value="1"/>
</dbReference>
<dbReference type="PROSITE" id="PS51007">
    <property type="entry name" value="CYTC"/>
    <property type="match status" value="2"/>
</dbReference>
<evidence type="ECO:0000259" key="15">
    <source>
        <dbReference type="PROSITE" id="PS51007"/>
    </source>
</evidence>
<evidence type="ECO:0000313" key="17">
    <source>
        <dbReference type="Proteomes" id="UP000320496"/>
    </source>
</evidence>
<dbReference type="SUPFAM" id="SSF81648">
    <property type="entry name" value="a domain/subunit of cytochrome bc1 complex (Ubiquinol-cytochrome c reductase)"/>
    <property type="match status" value="1"/>
</dbReference>
<comment type="subcellular location">
    <subcellularLocation>
        <location evidence="1">Membrane</location>
        <topology evidence="1">Multi-pass membrane protein</topology>
    </subcellularLocation>
</comment>
<feature type="transmembrane region" description="Helical" evidence="11">
    <location>
        <begin position="118"/>
        <end position="138"/>
    </location>
</feature>
<dbReference type="GO" id="GO:0046872">
    <property type="term" value="F:metal ion binding"/>
    <property type="evidence" value="ECO:0007669"/>
    <property type="project" value="UniProtKB-KW"/>
</dbReference>
<evidence type="ECO:0000256" key="5">
    <source>
        <dbReference type="ARBA" id="ARBA00022723"/>
    </source>
</evidence>
<dbReference type="GO" id="GO:0020037">
    <property type="term" value="F:heme binding"/>
    <property type="evidence" value="ECO:0007669"/>
    <property type="project" value="InterPro"/>
</dbReference>
<feature type="domain" description="Cytochrome b/b6 N-terminal region profile" evidence="13">
    <location>
        <begin position="4"/>
        <end position="215"/>
    </location>
</feature>
<keyword evidence="5 10" id="KW-0479">Metal-binding</keyword>
<feature type="transmembrane region" description="Helical" evidence="11">
    <location>
        <begin position="323"/>
        <end position="341"/>
    </location>
</feature>
<evidence type="ECO:0000256" key="1">
    <source>
        <dbReference type="ARBA" id="ARBA00004141"/>
    </source>
</evidence>
<dbReference type="InterPro" id="IPR005797">
    <property type="entry name" value="Cyt_b/b6_N"/>
</dbReference>
<reference evidence="16 17" key="1">
    <citation type="submission" date="2019-02" db="EMBL/GenBank/DDBJ databases">
        <title>Deep-cultivation of Planctomycetes and their phenomic and genomic characterization uncovers novel biology.</title>
        <authorList>
            <person name="Wiegand S."/>
            <person name="Jogler M."/>
            <person name="Boedeker C."/>
            <person name="Pinto D."/>
            <person name="Vollmers J."/>
            <person name="Rivas-Marin E."/>
            <person name="Kohn T."/>
            <person name="Peeters S.H."/>
            <person name="Heuer A."/>
            <person name="Rast P."/>
            <person name="Oberbeckmann S."/>
            <person name="Bunk B."/>
            <person name="Jeske O."/>
            <person name="Meyerdierks A."/>
            <person name="Storesund J.E."/>
            <person name="Kallscheuer N."/>
            <person name="Luecker S."/>
            <person name="Lage O.M."/>
            <person name="Pohl T."/>
            <person name="Merkel B.J."/>
            <person name="Hornburger P."/>
            <person name="Mueller R.-W."/>
            <person name="Bruemmer F."/>
            <person name="Labrenz M."/>
            <person name="Spormann A.M."/>
            <person name="Op den Camp H."/>
            <person name="Overmann J."/>
            <person name="Amann R."/>
            <person name="Jetten M.S.M."/>
            <person name="Mascher T."/>
            <person name="Medema M.H."/>
            <person name="Devos D.P."/>
            <person name="Kaster A.-K."/>
            <person name="Ovreas L."/>
            <person name="Rohde M."/>
            <person name="Galperin M.Y."/>
            <person name="Jogler C."/>
        </authorList>
    </citation>
    <scope>NUCLEOTIDE SEQUENCE [LARGE SCALE GENOMIC DNA]</scope>
    <source>
        <strain evidence="16 17">Mal4</strain>
    </source>
</reference>
<evidence type="ECO:0000256" key="3">
    <source>
        <dbReference type="ARBA" id="ARBA00022617"/>
    </source>
</evidence>
<dbReference type="InterPro" id="IPR036909">
    <property type="entry name" value="Cyt_c-like_dom_sf"/>
</dbReference>
<evidence type="ECO:0000256" key="8">
    <source>
        <dbReference type="ARBA" id="ARBA00023004"/>
    </source>
</evidence>